<evidence type="ECO:0000313" key="4">
    <source>
        <dbReference type="Proteomes" id="UP000255165"/>
    </source>
</evidence>
<sequence>MKDPIRILCAAVISATAVIATPVFAQYAQVTAPTVTPADLLHELKKLRTLGYEPSREGNYPADLQAAQQQLTETHQGSTGATLASQGPSR</sequence>
<feature type="signal peptide" evidence="2">
    <location>
        <begin position="1"/>
        <end position="25"/>
    </location>
</feature>
<reference evidence="4" key="1">
    <citation type="submission" date="2018-06" db="EMBL/GenBank/DDBJ databases">
        <authorList>
            <person name="Feng T."/>
            <person name="Jeon C.O."/>
        </authorList>
    </citation>
    <scope>NUCLEOTIDE SEQUENCE [LARGE SCALE GENOMIC DNA]</scope>
    <source>
        <strain evidence="4">S23</strain>
    </source>
</reference>
<keyword evidence="4" id="KW-1185">Reference proteome</keyword>
<dbReference type="Proteomes" id="UP000255165">
    <property type="component" value="Unassembled WGS sequence"/>
</dbReference>
<proteinExistence type="predicted"/>
<evidence type="ECO:0000256" key="1">
    <source>
        <dbReference type="SAM" id="MobiDB-lite"/>
    </source>
</evidence>
<organism evidence="3 4">
    <name type="scientific">Cupriavidus lacunae</name>
    <dbReference type="NCBI Taxonomy" id="2666307"/>
    <lineage>
        <taxon>Bacteria</taxon>
        <taxon>Pseudomonadati</taxon>
        <taxon>Pseudomonadota</taxon>
        <taxon>Betaproteobacteria</taxon>
        <taxon>Burkholderiales</taxon>
        <taxon>Burkholderiaceae</taxon>
        <taxon>Cupriavidus</taxon>
    </lineage>
</organism>
<dbReference type="Pfam" id="PF13663">
    <property type="entry name" value="DUF4148"/>
    <property type="match status" value="1"/>
</dbReference>
<accession>A0A370NSR7</accession>
<dbReference type="AlphaFoldDB" id="A0A370NSR7"/>
<feature type="region of interest" description="Disordered" evidence="1">
    <location>
        <begin position="68"/>
        <end position="90"/>
    </location>
</feature>
<dbReference type="InterPro" id="IPR025421">
    <property type="entry name" value="DUF4148"/>
</dbReference>
<evidence type="ECO:0008006" key="5">
    <source>
        <dbReference type="Google" id="ProtNLM"/>
    </source>
</evidence>
<evidence type="ECO:0000313" key="3">
    <source>
        <dbReference type="EMBL" id="RDK08568.1"/>
    </source>
</evidence>
<evidence type="ECO:0000256" key="2">
    <source>
        <dbReference type="SAM" id="SignalP"/>
    </source>
</evidence>
<dbReference type="EMBL" id="QKWJ01000025">
    <property type="protein sequence ID" value="RDK08568.1"/>
    <property type="molecule type" value="Genomic_DNA"/>
</dbReference>
<gene>
    <name evidence="3" type="ORF">DN412_20405</name>
</gene>
<protein>
    <recommendedName>
        <fullName evidence="5">DUF4148 domain-containing protein</fullName>
    </recommendedName>
</protein>
<name>A0A370NSR7_9BURK</name>
<feature type="chain" id="PRO_5017077049" description="DUF4148 domain-containing protein" evidence="2">
    <location>
        <begin position="26"/>
        <end position="90"/>
    </location>
</feature>
<comment type="caution">
    <text evidence="3">The sequence shown here is derived from an EMBL/GenBank/DDBJ whole genome shotgun (WGS) entry which is preliminary data.</text>
</comment>
<dbReference type="RefSeq" id="WP_115213238.1">
    <property type="nucleotide sequence ID" value="NZ_QKWJ01000025.1"/>
</dbReference>
<keyword evidence="2" id="KW-0732">Signal</keyword>